<feature type="compositionally biased region" description="Polar residues" evidence="6">
    <location>
        <begin position="714"/>
        <end position="736"/>
    </location>
</feature>
<dbReference type="Gene3D" id="3.30.160.60">
    <property type="entry name" value="Classic Zinc Finger"/>
    <property type="match status" value="4"/>
</dbReference>
<dbReference type="PROSITE" id="PS00028">
    <property type="entry name" value="ZINC_FINGER_C2H2_1"/>
    <property type="match status" value="5"/>
</dbReference>
<feature type="domain" description="C2H2-type" evidence="7">
    <location>
        <begin position="57"/>
        <end position="84"/>
    </location>
</feature>
<feature type="domain" description="C2H2-type" evidence="7">
    <location>
        <begin position="122"/>
        <end position="150"/>
    </location>
</feature>
<feature type="domain" description="C2H2-type" evidence="7">
    <location>
        <begin position="181"/>
        <end position="206"/>
    </location>
</feature>
<feature type="region of interest" description="Disordered" evidence="6">
    <location>
        <begin position="231"/>
        <end position="286"/>
    </location>
</feature>
<evidence type="ECO:0000256" key="2">
    <source>
        <dbReference type="ARBA" id="ARBA00022737"/>
    </source>
</evidence>
<feature type="compositionally biased region" description="Polar residues" evidence="6">
    <location>
        <begin position="763"/>
        <end position="807"/>
    </location>
</feature>
<evidence type="ECO:0000256" key="4">
    <source>
        <dbReference type="ARBA" id="ARBA00022833"/>
    </source>
</evidence>
<feature type="region of interest" description="Disordered" evidence="6">
    <location>
        <begin position="704"/>
        <end position="749"/>
    </location>
</feature>
<dbReference type="GO" id="GO:0008270">
    <property type="term" value="F:zinc ion binding"/>
    <property type="evidence" value="ECO:0007669"/>
    <property type="project" value="UniProtKB-KW"/>
</dbReference>
<evidence type="ECO:0000256" key="3">
    <source>
        <dbReference type="ARBA" id="ARBA00022771"/>
    </source>
</evidence>
<dbReference type="OrthoDB" id="6369905at2759"/>
<comment type="caution">
    <text evidence="8">The sequence shown here is derived from an EMBL/GenBank/DDBJ whole genome shotgun (WGS) entry which is preliminary data.</text>
</comment>
<keyword evidence="9" id="KW-1185">Reference proteome</keyword>
<feature type="region of interest" description="Disordered" evidence="6">
    <location>
        <begin position="763"/>
        <end position="850"/>
    </location>
</feature>
<dbReference type="SUPFAM" id="SSF57667">
    <property type="entry name" value="beta-beta-alpha zinc fingers"/>
    <property type="match status" value="2"/>
</dbReference>
<dbReference type="PANTHER" id="PTHR24379:SF121">
    <property type="entry name" value="C2H2-TYPE DOMAIN-CONTAINING PROTEIN"/>
    <property type="match status" value="1"/>
</dbReference>
<accession>A0A3R7SP22</accession>
<organism evidence="8 9">
    <name type="scientific">Penaeus vannamei</name>
    <name type="common">Whiteleg shrimp</name>
    <name type="synonym">Litopenaeus vannamei</name>
    <dbReference type="NCBI Taxonomy" id="6689"/>
    <lineage>
        <taxon>Eukaryota</taxon>
        <taxon>Metazoa</taxon>
        <taxon>Ecdysozoa</taxon>
        <taxon>Arthropoda</taxon>
        <taxon>Crustacea</taxon>
        <taxon>Multicrustacea</taxon>
        <taxon>Malacostraca</taxon>
        <taxon>Eumalacostraca</taxon>
        <taxon>Eucarida</taxon>
        <taxon>Decapoda</taxon>
        <taxon>Dendrobranchiata</taxon>
        <taxon>Penaeoidea</taxon>
        <taxon>Penaeidae</taxon>
        <taxon>Penaeus</taxon>
    </lineage>
</organism>
<sequence>MKFSHPLYYRMHCSVFHDPNYSLTIRKYHCKVCGLAVLGKENIMRHAAEQHEGRGAYQCQYCKKFFLRLNYLDMHRTYGCAANPQRTRPLCDFCGRKFCQPQKLKVHIKRMHSDMAEVLREFQCKLCFKILGSRAALQRHLKEVHHKDLSTGATCDRCGKMFQNKSNLKIHMLTHSGVKPFKCIEASCNAAFTTKQCLQFHYKKVHGYSGDNMPKIERCIPYTFDSYSGGLVNDPARKAPPEPRSEPEQPEPSTPTPTEPPAPEDSSQSSDPPLAPLTPTEGPPTSRADLLLAAAAKLPPAATLHGYVTKYAAATRLVSKGSRKWLGDPMDMPDRDYNERDVYDFDDKLDEDLLQKRKKDEECGGEDKLYRRESTASLLVEAALNVAEQNMKMDSRNIGSHDRLLGYSGRYSPLPPATVVTSIEQILPHDAALATHIKYTTSAADDERAHLEYTLEREYDPRDLPEVMVVHETIGSRDLHDQLSHDLQDNLHAALDHLPPTSVNDDLHHSHHHVQHSDHAHNLALVKSDELPPPTPATPVDPGTPMAPPTPLSSSGGLEPTLHVLDQLPVTQGLPVSLSSLSVGLDMSYKHYRHAELTPVSQEHCLAGQLDDSEASMGLDPMGESGQLSPRNDHLADQLPLPELQPHDFRGLAALRSPEPPRSPYLSPSPLPTRCAPTPRTRTGCARRCRWTSAWTCRAGTCSSGPPTWPACSRGTTARSATSPGGRSYTTLSCTERTPPPRPPPDQDHFIALTAVSSQSVISSQPALASQPTLPNNQLSPHNQLSPNNQLSPHTQLPPYSQLSPHGQMSPLVSLGMVERGGVGSPPLSPTTNPSPPSAASWRPRLTRRC</sequence>
<keyword evidence="3 5" id="KW-0863">Zinc-finger</keyword>
<feature type="domain" description="C2H2-type" evidence="7">
    <location>
        <begin position="153"/>
        <end position="180"/>
    </location>
</feature>
<keyword evidence="1" id="KW-0479">Metal-binding</keyword>
<evidence type="ECO:0000256" key="5">
    <source>
        <dbReference type="PROSITE-ProRule" id="PRU00042"/>
    </source>
</evidence>
<feature type="compositionally biased region" description="Pro residues" evidence="6">
    <location>
        <begin position="827"/>
        <end position="837"/>
    </location>
</feature>
<evidence type="ECO:0000313" key="9">
    <source>
        <dbReference type="Proteomes" id="UP000283509"/>
    </source>
</evidence>
<dbReference type="Proteomes" id="UP000283509">
    <property type="component" value="Unassembled WGS sequence"/>
</dbReference>
<feature type="compositionally biased region" description="Basic and acidic residues" evidence="6">
    <location>
        <begin position="235"/>
        <end position="247"/>
    </location>
</feature>
<dbReference type="Pfam" id="PF00096">
    <property type="entry name" value="zf-C2H2"/>
    <property type="match status" value="1"/>
</dbReference>
<feature type="region of interest" description="Disordered" evidence="6">
    <location>
        <begin position="528"/>
        <end position="560"/>
    </location>
</feature>
<feature type="compositionally biased region" description="Pro residues" evidence="6">
    <location>
        <begin position="658"/>
        <end position="671"/>
    </location>
</feature>
<evidence type="ECO:0000256" key="1">
    <source>
        <dbReference type="ARBA" id="ARBA00022723"/>
    </source>
</evidence>
<dbReference type="SMART" id="SM00355">
    <property type="entry name" value="ZnF_C2H2"/>
    <property type="match status" value="6"/>
</dbReference>
<dbReference type="PANTHER" id="PTHR24379">
    <property type="entry name" value="KRAB AND ZINC FINGER DOMAIN-CONTAINING"/>
    <property type="match status" value="1"/>
</dbReference>
<dbReference type="InterPro" id="IPR036236">
    <property type="entry name" value="Znf_C2H2_sf"/>
</dbReference>
<feature type="compositionally biased region" description="Low complexity" evidence="6">
    <location>
        <begin position="672"/>
        <end position="682"/>
    </location>
</feature>
<gene>
    <name evidence="8" type="ORF">C7M84_012807</name>
</gene>
<dbReference type="FunFam" id="3.30.160.60:FF:001636">
    <property type="entry name" value="CLUMA_CG004886, isoform A"/>
    <property type="match status" value="1"/>
</dbReference>
<feature type="domain" description="C2H2-type" evidence="7">
    <location>
        <begin position="89"/>
        <end position="117"/>
    </location>
</feature>
<reference evidence="8 9" key="1">
    <citation type="submission" date="2018-04" db="EMBL/GenBank/DDBJ databases">
        <authorList>
            <person name="Zhang X."/>
            <person name="Yuan J."/>
            <person name="Li F."/>
            <person name="Xiang J."/>
        </authorList>
    </citation>
    <scope>NUCLEOTIDE SEQUENCE [LARGE SCALE GENOMIC DNA]</scope>
    <source>
        <tissue evidence="8">Muscle</tissue>
    </source>
</reference>
<reference evidence="8 9" key="2">
    <citation type="submission" date="2019-01" db="EMBL/GenBank/DDBJ databases">
        <title>The decoding of complex shrimp genome reveals the adaptation for benthos swimmer, frequently molting mechanism and breeding impact on genome.</title>
        <authorList>
            <person name="Sun Y."/>
            <person name="Gao Y."/>
            <person name="Yu Y."/>
        </authorList>
    </citation>
    <scope>NUCLEOTIDE SEQUENCE [LARGE SCALE GENOMIC DNA]</scope>
    <source>
        <tissue evidence="8">Muscle</tissue>
    </source>
</reference>
<dbReference type="AlphaFoldDB" id="A0A3R7SP22"/>
<evidence type="ECO:0000259" key="7">
    <source>
        <dbReference type="PROSITE" id="PS50157"/>
    </source>
</evidence>
<dbReference type="PROSITE" id="PS50157">
    <property type="entry name" value="ZINC_FINGER_C2H2_2"/>
    <property type="match status" value="6"/>
</dbReference>
<feature type="region of interest" description="Disordered" evidence="6">
    <location>
        <begin position="653"/>
        <end position="682"/>
    </location>
</feature>
<protein>
    <recommendedName>
        <fullName evidence="7">C2H2-type domain-containing protein</fullName>
    </recommendedName>
</protein>
<evidence type="ECO:0000313" key="8">
    <source>
        <dbReference type="EMBL" id="ROT69031.1"/>
    </source>
</evidence>
<evidence type="ECO:0000256" key="6">
    <source>
        <dbReference type="SAM" id="MobiDB-lite"/>
    </source>
</evidence>
<dbReference type="InterPro" id="IPR013087">
    <property type="entry name" value="Znf_C2H2_type"/>
</dbReference>
<dbReference type="EMBL" id="QCYY01002613">
    <property type="protein sequence ID" value="ROT69031.1"/>
    <property type="molecule type" value="Genomic_DNA"/>
</dbReference>
<dbReference type="STRING" id="6689.A0A3R7SP22"/>
<feature type="compositionally biased region" description="Pro residues" evidence="6">
    <location>
        <begin position="250"/>
        <end position="263"/>
    </location>
</feature>
<feature type="domain" description="C2H2-type" evidence="7">
    <location>
        <begin position="28"/>
        <end position="56"/>
    </location>
</feature>
<keyword evidence="4" id="KW-0862">Zinc</keyword>
<name>A0A3R7SP22_PENVA</name>
<keyword evidence="2" id="KW-0677">Repeat</keyword>
<proteinExistence type="predicted"/>